<keyword evidence="2" id="KW-1185">Reference proteome</keyword>
<name>A0ABP3ZBI5_9ACTN</name>
<proteinExistence type="predicted"/>
<evidence type="ECO:0000313" key="1">
    <source>
        <dbReference type="EMBL" id="GAA0919082.1"/>
    </source>
</evidence>
<organism evidence="1 2">
    <name type="scientific">Streptomyces rhizosphaericus</name>
    <dbReference type="NCBI Taxonomy" id="114699"/>
    <lineage>
        <taxon>Bacteria</taxon>
        <taxon>Bacillati</taxon>
        <taxon>Actinomycetota</taxon>
        <taxon>Actinomycetes</taxon>
        <taxon>Kitasatosporales</taxon>
        <taxon>Streptomycetaceae</taxon>
        <taxon>Streptomyces</taxon>
        <taxon>Streptomyces violaceusniger group</taxon>
    </lineage>
</organism>
<dbReference type="Proteomes" id="UP001500418">
    <property type="component" value="Unassembled WGS sequence"/>
</dbReference>
<dbReference type="EMBL" id="BAAAID010000004">
    <property type="protein sequence ID" value="GAA0919082.1"/>
    <property type="molecule type" value="Genomic_DNA"/>
</dbReference>
<comment type="caution">
    <text evidence="1">The sequence shown here is derived from an EMBL/GenBank/DDBJ whole genome shotgun (WGS) entry which is preliminary data.</text>
</comment>
<protein>
    <submittedName>
        <fullName evidence="1">Uncharacterized protein</fullName>
    </submittedName>
</protein>
<evidence type="ECO:0000313" key="2">
    <source>
        <dbReference type="Proteomes" id="UP001500418"/>
    </source>
</evidence>
<reference evidence="2" key="1">
    <citation type="journal article" date="2019" name="Int. J. Syst. Evol. Microbiol.">
        <title>The Global Catalogue of Microorganisms (GCM) 10K type strain sequencing project: providing services to taxonomists for standard genome sequencing and annotation.</title>
        <authorList>
            <consortium name="The Broad Institute Genomics Platform"/>
            <consortium name="The Broad Institute Genome Sequencing Center for Infectious Disease"/>
            <person name="Wu L."/>
            <person name="Ma J."/>
        </authorList>
    </citation>
    <scope>NUCLEOTIDE SEQUENCE [LARGE SCALE GENOMIC DNA]</scope>
    <source>
        <strain evidence="2">JCM 11444</strain>
    </source>
</reference>
<accession>A0ABP3ZBI5</accession>
<sequence length="72" mass="6955">MLANPLCAQCSRTTTSPGPGRKLGLLGTLLLCAGQAAGARGGAERTSMAATVLGVGLGLVAATTYAPGRPTG</sequence>
<gene>
    <name evidence="1" type="ORF">GCM10009575_010650</name>
</gene>